<dbReference type="PANTHER" id="PTHR30026">
    <property type="entry name" value="OUTER MEMBRANE PROTEIN TOLC"/>
    <property type="match status" value="1"/>
</dbReference>
<gene>
    <name evidence="9" type="ORF">NWE73_14930</name>
</gene>
<evidence type="ECO:0000313" key="9">
    <source>
        <dbReference type="EMBL" id="MDG0817673.1"/>
    </source>
</evidence>
<dbReference type="Gene3D" id="1.20.1600.10">
    <property type="entry name" value="Outer membrane efflux proteins (OEP)"/>
    <property type="match status" value="1"/>
</dbReference>
<protein>
    <submittedName>
        <fullName evidence="9">TolC family protein</fullName>
    </submittedName>
</protein>
<evidence type="ECO:0000256" key="7">
    <source>
        <dbReference type="ARBA" id="ARBA00023237"/>
    </source>
</evidence>
<evidence type="ECO:0000256" key="8">
    <source>
        <dbReference type="SAM" id="Coils"/>
    </source>
</evidence>
<reference evidence="9" key="1">
    <citation type="submission" date="2022-08" db="EMBL/GenBank/DDBJ databases">
        <title>Novel Bdellovibrio Species Isolated from Svalbard: Designation Bdellovibrio svalbardensis.</title>
        <authorList>
            <person name="Mitchell R.J."/>
            <person name="Choi S.Y."/>
        </authorList>
    </citation>
    <scope>NUCLEOTIDE SEQUENCE</scope>
    <source>
        <strain evidence="9">PAP01</strain>
    </source>
</reference>
<comment type="subcellular location">
    <subcellularLocation>
        <location evidence="1">Cell outer membrane</location>
    </subcellularLocation>
</comment>
<dbReference type="RefSeq" id="WP_277579145.1">
    <property type="nucleotide sequence ID" value="NZ_JANRMI010000004.1"/>
</dbReference>
<comment type="similarity">
    <text evidence="2">Belongs to the outer membrane factor (OMF) (TC 1.B.17) family.</text>
</comment>
<dbReference type="InterPro" id="IPR003423">
    <property type="entry name" value="OMP_efflux"/>
</dbReference>
<dbReference type="InterPro" id="IPR051906">
    <property type="entry name" value="TolC-like"/>
</dbReference>
<accession>A0ABT6DLC1</accession>
<keyword evidence="6" id="KW-0472">Membrane</keyword>
<proteinExistence type="inferred from homology"/>
<keyword evidence="5" id="KW-0812">Transmembrane</keyword>
<evidence type="ECO:0000256" key="4">
    <source>
        <dbReference type="ARBA" id="ARBA00022452"/>
    </source>
</evidence>
<dbReference type="PANTHER" id="PTHR30026:SF20">
    <property type="entry name" value="OUTER MEMBRANE PROTEIN TOLC"/>
    <property type="match status" value="1"/>
</dbReference>
<evidence type="ECO:0000256" key="5">
    <source>
        <dbReference type="ARBA" id="ARBA00022692"/>
    </source>
</evidence>
<keyword evidence="10" id="KW-1185">Reference proteome</keyword>
<organism evidence="9 10">
    <name type="scientific">Bdellovibrio svalbardensis</name>
    <dbReference type="NCBI Taxonomy" id="2972972"/>
    <lineage>
        <taxon>Bacteria</taxon>
        <taxon>Pseudomonadati</taxon>
        <taxon>Bdellovibrionota</taxon>
        <taxon>Bdellovibrionia</taxon>
        <taxon>Bdellovibrionales</taxon>
        <taxon>Pseudobdellovibrionaceae</taxon>
        <taxon>Bdellovibrio</taxon>
    </lineage>
</organism>
<feature type="coiled-coil region" evidence="8">
    <location>
        <begin position="19"/>
        <end position="49"/>
    </location>
</feature>
<dbReference type="EMBL" id="JANRMI010000004">
    <property type="protein sequence ID" value="MDG0817673.1"/>
    <property type="molecule type" value="Genomic_DNA"/>
</dbReference>
<name>A0ABT6DLC1_9BACT</name>
<evidence type="ECO:0000256" key="1">
    <source>
        <dbReference type="ARBA" id="ARBA00004442"/>
    </source>
</evidence>
<evidence type="ECO:0000313" key="10">
    <source>
        <dbReference type="Proteomes" id="UP001152321"/>
    </source>
</evidence>
<keyword evidence="7" id="KW-0998">Cell outer membrane</keyword>
<sequence length="407" mass="46876">MKKRFLLVSLFVGLKAFGMEGLTSLEQQLSEKNQTLEALKNELRAKEHILQSSYSNYYPTFNAVGGWGDKYVDDPGERDKGYFGYIDGRLNLFNGFKHVSTSDQRTIEAKLTELEYEQTRRDLKMQLIEVTSEMIYLHKLQEILFEEEKITKSQKSWAQKKVSAGLTSSVDNLEFDLREDEIRIQHRQIDQLHKESHLRLVHLFGADVADSDLDKLNFTSVAKLTDVPTFSPEKNLDNQKATLQSRLSEAEKKNIKADFMPTVDFVYSFGRLTPSENSPMKFNESNYALQVVIPLFTGFDTVYKNRSADSNLASSKARSAQTQVDSLSLFNALSEKIKELSDLYVINERKLESSKKYFDLTVSEYKRGIKNSPDLVSATERWFSSQKRKFELLKELELTRVKLDNLN</sequence>
<keyword evidence="4" id="KW-1134">Transmembrane beta strand</keyword>
<dbReference type="SUPFAM" id="SSF56954">
    <property type="entry name" value="Outer membrane efflux proteins (OEP)"/>
    <property type="match status" value="1"/>
</dbReference>
<evidence type="ECO:0000256" key="2">
    <source>
        <dbReference type="ARBA" id="ARBA00007613"/>
    </source>
</evidence>
<dbReference type="Proteomes" id="UP001152321">
    <property type="component" value="Unassembled WGS sequence"/>
</dbReference>
<dbReference type="Pfam" id="PF02321">
    <property type="entry name" value="OEP"/>
    <property type="match status" value="2"/>
</dbReference>
<keyword evidence="8" id="KW-0175">Coiled coil</keyword>
<evidence type="ECO:0000256" key="3">
    <source>
        <dbReference type="ARBA" id="ARBA00022448"/>
    </source>
</evidence>
<evidence type="ECO:0000256" key="6">
    <source>
        <dbReference type="ARBA" id="ARBA00023136"/>
    </source>
</evidence>
<keyword evidence="3" id="KW-0813">Transport</keyword>
<comment type="caution">
    <text evidence="9">The sequence shown here is derived from an EMBL/GenBank/DDBJ whole genome shotgun (WGS) entry which is preliminary data.</text>
</comment>